<gene>
    <name evidence="2" type="ORF">BI347_07165</name>
</gene>
<dbReference type="GO" id="GO:0016757">
    <property type="term" value="F:glycosyltransferase activity"/>
    <property type="evidence" value="ECO:0007669"/>
    <property type="project" value="InterPro"/>
</dbReference>
<dbReference type="AlphaFoldDB" id="A0A1S1X1B4"/>
<evidence type="ECO:0000259" key="1">
    <source>
        <dbReference type="Pfam" id="PF00534"/>
    </source>
</evidence>
<protein>
    <recommendedName>
        <fullName evidence="1">Glycosyl transferase family 1 domain-containing protein</fullName>
    </recommendedName>
</protein>
<dbReference type="Gene3D" id="3.40.50.2000">
    <property type="entry name" value="Glycogen Phosphorylase B"/>
    <property type="match status" value="1"/>
</dbReference>
<evidence type="ECO:0000313" key="3">
    <source>
        <dbReference type="Proteomes" id="UP000180088"/>
    </source>
</evidence>
<proteinExistence type="predicted"/>
<dbReference type="STRING" id="1903179.BI347_07165"/>
<dbReference type="Pfam" id="PF00534">
    <property type="entry name" value="Glycos_transf_1"/>
    <property type="match status" value="1"/>
</dbReference>
<accession>A0A1S1X1B4</accession>
<dbReference type="CDD" id="cd03801">
    <property type="entry name" value="GT4_PimA-like"/>
    <property type="match status" value="1"/>
</dbReference>
<dbReference type="EMBL" id="MKCS01000001">
    <property type="protein sequence ID" value="OHX13312.1"/>
    <property type="molecule type" value="Genomic_DNA"/>
</dbReference>
<feature type="domain" description="Glycosyl transferase family 1" evidence="1">
    <location>
        <begin position="195"/>
        <end position="341"/>
    </location>
</feature>
<comment type="caution">
    <text evidence="2">The sequence shown here is derived from an EMBL/GenBank/DDBJ whole genome shotgun (WGS) entry which is preliminary data.</text>
</comment>
<dbReference type="Proteomes" id="UP000180088">
    <property type="component" value="Unassembled WGS sequence"/>
</dbReference>
<sequence length="542" mass="58811">MGKRVFGSIDSFVESPEADLKLGRLVANFGFLQALLRYADFDEFHLFCPTLDNLKLVQQRLEACVDDALLSKVVLSHHFNVPDALSRTDFSAFHLGDWYWYLSKMARLRARHASHPLPLTAPIHSLNGGDMFDKVAALAAAPLLPGDALFCTSTLGMGVVERHLDHAMAGGTGSRPACRLLPLGVDEEYFTRRDRAASRKQLGLADGGFYLLYVGRLSAATKADLVPMLYLLARLRLEGPGTDWRLLLAGGASASDLDNLRQVVAELRLEGAVAVLGPVSDADKHALLSAAEVFVSPVDNFQETFGISIIEAMAAGLPVVASDFDGYRDLVRDGDTGFRIPTLATRPPQVVGDMLEVLEPNLSSLIYAQGVALDMDAFGRRLMALADNPALRRQMGERGRAVAQAEYSWRAVIQGYDAAWRQLKREADAAGLPPAAAQGRPAMSAIFHDYPTRHLADELMLELTALAHAILRAELPMPATYAEVALLGSGELLSHTVQALLAGPQTAASIRRMVQGQLPVAADHIDYQLGWLLKYGLLRLAG</sequence>
<dbReference type="OrthoDB" id="9813211at2"/>
<dbReference type="InterPro" id="IPR001296">
    <property type="entry name" value="Glyco_trans_1"/>
</dbReference>
<evidence type="ECO:0000313" key="2">
    <source>
        <dbReference type="EMBL" id="OHX13312.1"/>
    </source>
</evidence>
<name>A0A1S1X1B4_9NEIS</name>
<reference evidence="2 3" key="1">
    <citation type="submission" date="2016-09" db="EMBL/GenBank/DDBJ databases">
        <title>Chromobacterium muskegensis sp. nov., an insecticidal bacterium isolated from Sphagnum bogs.</title>
        <authorList>
            <person name="Sparks M.E."/>
            <person name="Blackburn M.B."/>
            <person name="Gundersen-Rindal D.E."/>
            <person name="Mitchell A."/>
            <person name="Farrar R."/>
            <person name="Kuhar D."/>
        </authorList>
    </citation>
    <scope>NUCLEOTIDE SEQUENCE [LARGE SCALE GENOMIC DNA]</scope>
    <source>
        <strain evidence="2 3">37-2</strain>
    </source>
</reference>
<dbReference type="RefSeq" id="WP_071115588.1">
    <property type="nucleotide sequence ID" value="NZ_MKCS01000001.1"/>
</dbReference>
<dbReference type="PANTHER" id="PTHR12526">
    <property type="entry name" value="GLYCOSYLTRANSFERASE"/>
    <property type="match status" value="1"/>
</dbReference>
<dbReference type="SUPFAM" id="SSF53756">
    <property type="entry name" value="UDP-Glycosyltransferase/glycogen phosphorylase"/>
    <property type="match status" value="1"/>
</dbReference>
<organism evidence="2 3">
    <name type="scientific">Chromobacterium sphagni</name>
    <dbReference type="NCBI Taxonomy" id="1903179"/>
    <lineage>
        <taxon>Bacteria</taxon>
        <taxon>Pseudomonadati</taxon>
        <taxon>Pseudomonadota</taxon>
        <taxon>Betaproteobacteria</taxon>
        <taxon>Neisseriales</taxon>
        <taxon>Chromobacteriaceae</taxon>
        <taxon>Chromobacterium</taxon>
    </lineage>
</organism>